<feature type="non-terminal residue" evidence="1">
    <location>
        <position position="233"/>
    </location>
</feature>
<dbReference type="Proteomes" id="UP001341281">
    <property type="component" value="Chromosome 03"/>
</dbReference>
<evidence type="ECO:0000313" key="1">
    <source>
        <dbReference type="EMBL" id="WVZ62388.1"/>
    </source>
</evidence>
<protein>
    <submittedName>
        <fullName evidence="1">Uncharacterized protein</fullName>
    </submittedName>
</protein>
<dbReference type="PANTHER" id="PTHR33116">
    <property type="entry name" value="REVERSE TRANSCRIPTASE ZINC-BINDING DOMAIN-CONTAINING PROTEIN-RELATED-RELATED"/>
    <property type="match status" value="1"/>
</dbReference>
<reference evidence="1 2" key="1">
    <citation type="submission" date="2024-02" db="EMBL/GenBank/DDBJ databases">
        <title>High-quality chromosome-scale genome assembly of Pensacola bahiagrass (Paspalum notatum Flugge var. saurae).</title>
        <authorList>
            <person name="Vega J.M."/>
            <person name="Podio M."/>
            <person name="Orjuela J."/>
            <person name="Siena L.A."/>
            <person name="Pessino S.C."/>
            <person name="Combes M.C."/>
            <person name="Mariac C."/>
            <person name="Albertini E."/>
            <person name="Pupilli F."/>
            <person name="Ortiz J.P.A."/>
            <person name="Leblanc O."/>
        </authorList>
    </citation>
    <scope>NUCLEOTIDE SEQUENCE [LARGE SCALE GENOMIC DNA]</scope>
    <source>
        <strain evidence="1">R1</strain>
        <tissue evidence="1">Leaf</tissue>
    </source>
</reference>
<proteinExistence type="predicted"/>
<accession>A0AAQ3SWV2</accession>
<dbReference type="EMBL" id="CP144747">
    <property type="protein sequence ID" value="WVZ62388.1"/>
    <property type="molecule type" value="Genomic_DNA"/>
</dbReference>
<gene>
    <name evidence="1" type="ORF">U9M48_012144</name>
</gene>
<organism evidence="1 2">
    <name type="scientific">Paspalum notatum var. saurae</name>
    <dbReference type="NCBI Taxonomy" id="547442"/>
    <lineage>
        <taxon>Eukaryota</taxon>
        <taxon>Viridiplantae</taxon>
        <taxon>Streptophyta</taxon>
        <taxon>Embryophyta</taxon>
        <taxon>Tracheophyta</taxon>
        <taxon>Spermatophyta</taxon>
        <taxon>Magnoliopsida</taxon>
        <taxon>Liliopsida</taxon>
        <taxon>Poales</taxon>
        <taxon>Poaceae</taxon>
        <taxon>PACMAD clade</taxon>
        <taxon>Panicoideae</taxon>
        <taxon>Andropogonodae</taxon>
        <taxon>Paspaleae</taxon>
        <taxon>Paspalinae</taxon>
        <taxon>Paspalum</taxon>
    </lineage>
</organism>
<keyword evidence="2" id="KW-1185">Reference proteome</keyword>
<dbReference type="AlphaFoldDB" id="A0AAQ3SWV2"/>
<feature type="non-terminal residue" evidence="1">
    <location>
        <position position="1"/>
    </location>
</feature>
<sequence>KGNKVILDAGEAKHCEHEYAELFGCGPGSYPFRYLGIPMHFHKLRNADWGVIEDRFKHKLSTWKAKHLAYGGIWQNLLRNKYLSSKCLSQVQIKPGNSHFLKGLLKVGSNPLKDQFPSLYNIVHYPHKTVANVFSQMPINITFRRYLVGDKLIAWHNLLAKIANVQLSNERDAFTWRLHRHEEHIGCDFEHCCNMKIKRRPSTWRARHWRSLHWRFLPTMDGEAIIDYASNYI</sequence>
<evidence type="ECO:0000313" key="2">
    <source>
        <dbReference type="Proteomes" id="UP001341281"/>
    </source>
</evidence>
<dbReference type="PANTHER" id="PTHR33116:SF78">
    <property type="entry name" value="OS12G0587133 PROTEIN"/>
    <property type="match status" value="1"/>
</dbReference>
<name>A0AAQ3SWV2_PASNO</name>